<dbReference type="PROSITE" id="PS50206">
    <property type="entry name" value="RHODANESE_3"/>
    <property type="match status" value="1"/>
</dbReference>
<keyword evidence="4" id="KW-1185">Reference proteome</keyword>
<dbReference type="PANTHER" id="PTHR44086">
    <property type="entry name" value="THIOSULFATE SULFURTRANSFERASE RDL2, MITOCHONDRIAL-RELATED"/>
    <property type="match status" value="1"/>
</dbReference>
<protein>
    <recommendedName>
        <fullName evidence="2">Rhodanese domain-containing protein</fullName>
    </recommendedName>
</protein>
<feature type="domain" description="Rhodanese" evidence="2">
    <location>
        <begin position="52"/>
        <end position="154"/>
    </location>
</feature>
<dbReference type="Proteomes" id="UP000006310">
    <property type="component" value="Chromosome 7"/>
</dbReference>
<evidence type="ECO:0000259" key="2">
    <source>
        <dbReference type="PROSITE" id="PS50206"/>
    </source>
</evidence>
<sequence length="155" mass="16278">MAGQSGFWKSVSDAWNGVPVAGGDDGSRSGDDGGSGAPLPEVDFDAVCQSVRDGSAVIVDVREPAEYSVVSIPGSLNVPYTSHPDAMALQPHEFEQILGVTKPPTEGRRLVFMCASGMRANRAARVAKSAGYSDVAVYKGSMNDWVSRGGNKMKL</sequence>
<dbReference type="SUPFAM" id="SSF52821">
    <property type="entry name" value="Rhodanese/Cell cycle control phosphatase"/>
    <property type="match status" value="1"/>
</dbReference>
<reference evidence="4" key="2">
    <citation type="submission" date="2012-08" db="EMBL/GenBank/DDBJ databases">
        <title>Genome sequence of Kazachstania naganishii.</title>
        <authorList>
            <person name="Gordon J.L."/>
            <person name="Armisen D."/>
            <person name="Proux-Wera E."/>
            <person name="OhEigeartaigh S.S."/>
            <person name="Byrne K.P."/>
            <person name="Wolfe K.H."/>
        </authorList>
    </citation>
    <scope>NUCLEOTIDE SEQUENCE [LARGE SCALE GENOMIC DNA]</scope>
    <source>
        <strain evidence="4">ATCC MYA-139 / BCRC 22969 / CBS 8797 / CCRC 22969 / KCTC 17520 / NBRC 10181 / NCYC 3082</strain>
    </source>
</reference>
<dbReference type="STRING" id="1071383.J7RNY6"/>
<dbReference type="InterPro" id="IPR001763">
    <property type="entry name" value="Rhodanese-like_dom"/>
</dbReference>
<dbReference type="GO" id="GO:0004792">
    <property type="term" value="F:thiosulfate-cyanide sulfurtransferase activity"/>
    <property type="evidence" value="ECO:0007669"/>
    <property type="project" value="EnsemblFungi"/>
</dbReference>
<dbReference type="RefSeq" id="XP_022465599.1">
    <property type="nucleotide sequence ID" value="XM_022609177.1"/>
</dbReference>
<reference evidence="3 4" key="1">
    <citation type="journal article" date="2011" name="Proc. Natl. Acad. Sci. U.S.A.">
        <title>Evolutionary erosion of yeast sex chromosomes by mating-type switching accidents.</title>
        <authorList>
            <person name="Gordon J.L."/>
            <person name="Armisen D."/>
            <person name="Proux-Wera E."/>
            <person name="Oheigeartaigh S.S."/>
            <person name="Byrne K.P."/>
            <person name="Wolfe K.H."/>
        </authorList>
    </citation>
    <scope>NUCLEOTIDE SEQUENCE [LARGE SCALE GENOMIC DNA]</scope>
    <source>
        <strain evidence="4">ATCC MYA-139 / BCRC 22969 / CBS 8797 / CCRC 22969 / KCTC 17520 / NBRC 10181 / NCYC 3082</strain>
    </source>
</reference>
<gene>
    <name evidence="3" type="primary">KNAG0G02960</name>
    <name evidence="3" type="ordered locus">KNAG_0G02960</name>
</gene>
<dbReference type="KEGG" id="kng:KNAG_0G02960"/>
<dbReference type="OrthoDB" id="566238at2759"/>
<dbReference type="Pfam" id="PF00581">
    <property type="entry name" value="Rhodanese"/>
    <property type="match status" value="1"/>
</dbReference>
<dbReference type="HOGENOM" id="CLU_089574_0_2_1"/>
<evidence type="ECO:0000256" key="1">
    <source>
        <dbReference type="SAM" id="MobiDB-lite"/>
    </source>
</evidence>
<dbReference type="PANTHER" id="PTHR44086:SF10">
    <property type="entry name" value="THIOSULFATE SULFURTRANSFERASE_RHODANESE-LIKE DOMAIN-CONTAINING PROTEIN 3"/>
    <property type="match status" value="1"/>
</dbReference>
<accession>J7RNY6</accession>
<dbReference type="GO" id="GO:0006790">
    <property type="term" value="P:sulfur compound metabolic process"/>
    <property type="evidence" value="ECO:0007669"/>
    <property type="project" value="EnsemblFungi"/>
</dbReference>
<name>J7RNY6_HUIN7</name>
<dbReference type="GeneID" id="34527077"/>
<dbReference type="SMART" id="SM00450">
    <property type="entry name" value="RHOD"/>
    <property type="match status" value="1"/>
</dbReference>
<dbReference type="eggNOG" id="KOG1530">
    <property type="taxonomic scope" value="Eukaryota"/>
</dbReference>
<dbReference type="InterPro" id="IPR036873">
    <property type="entry name" value="Rhodanese-like_dom_sf"/>
</dbReference>
<feature type="region of interest" description="Disordered" evidence="1">
    <location>
        <begin position="18"/>
        <end position="41"/>
    </location>
</feature>
<organism evidence="3 4">
    <name type="scientific">Huiozyma naganishii (strain ATCC MYA-139 / BCRC 22969 / CBS 8797 / KCTC 17520 / NBRC 10181 / NCYC 3082 / Yp74L-3)</name>
    <name type="common">Yeast</name>
    <name type="synonym">Kazachstania naganishii</name>
    <dbReference type="NCBI Taxonomy" id="1071383"/>
    <lineage>
        <taxon>Eukaryota</taxon>
        <taxon>Fungi</taxon>
        <taxon>Dikarya</taxon>
        <taxon>Ascomycota</taxon>
        <taxon>Saccharomycotina</taxon>
        <taxon>Saccharomycetes</taxon>
        <taxon>Saccharomycetales</taxon>
        <taxon>Saccharomycetaceae</taxon>
        <taxon>Huiozyma</taxon>
    </lineage>
</organism>
<proteinExistence type="predicted"/>
<evidence type="ECO:0000313" key="4">
    <source>
        <dbReference type="Proteomes" id="UP000006310"/>
    </source>
</evidence>
<dbReference type="Gene3D" id="3.40.250.10">
    <property type="entry name" value="Rhodanese-like domain"/>
    <property type="match status" value="1"/>
</dbReference>
<evidence type="ECO:0000313" key="3">
    <source>
        <dbReference type="EMBL" id="CCK71353.1"/>
    </source>
</evidence>
<dbReference type="OMA" id="KEWVTYE"/>
<dbReference type="AlphaFoldDB" id="J7RNY6"/>
<dbReference type="EMBL" id="HE978320">
    <property type="protein sequence ID" value="CCK71353.1"/>
    <property type="molecule type" value="Genomic_DNA"/>
</dbReference>
<dbReference type="GO" id="GO:0005739">
    <property type="term" value="C:mitochondrion"/>
    <property type="evidence" value="ECO:0007669"/>
    <property type="project" value="TreeGrafter"/>
</dbReference>